<evidence type="ECO:0000259" key="5">
    <source>
        <dbReference type="PROSITE" id="PS51776"/>
    </source>
</evidence>
<evidence type="ECO:0000259" key="6">
    <source>
        <dbReference type="PROSITE" id="PS51777"/>
    </source>
</evidence>
<sequence length="421" mass="48307">MDDSLESVTVVDVYDQAAGIGKEFEKLIENYGVDAVTDLMPKVIKALEQLESLAGRYEKESSEISELRYTIDKLETEKQERSQERLRYEEELLQIEDNWQRETKDLLKAVSALQEENKRLQNRLVDTKQAVAEEVAAVTRETEQKEIQVLTKLKETVDKQREELRKYKTEVKHKSADCDALQSQLEQIVKVNSDLRRSNSIQRKQSHTLLEEKSELEAQLADKEQQITKITSLVREQEEKQAPQTTAAPRPPHPSLEVEEDETTLHNEVGATHSTDIPQYPPGAPPGSEEERAEESGENMKSIEQNMSMIGKMVIDMKDPDRPRFTMKELKTVLMERNELKAKLIEVEEELTAFRPKVPRKNTNSSTDLEYQGEDLPVHGPINREPDEKVYPGHRKPSGIRKFFDSLFGSSSRSRTDSEIC</sequence>
<dbReference type="CDD" id="cd14445">
    <property type="entry name" value="RILP-like"/>
    <property type="match status" value="1"/>
</dbReference>
<keyword evidence="8" id="KW-1185">Reference proteome</keyword>
<dbReference type="PANTHER" id="PTHR21502:SF4">
    <property type="entry name" value="RILP-LIKE PROTEIN HOMOLOG"/>
    <property type="match status" value="1"/>
</dbReference>
<evidence type="ECO:0000313" key="7">
    <source>
        <dbReference type="EnsemblMetazoa" id="G21695.8:cds"/>
    </source>
</evidence>
<dbReference type="InterPro" id="IPR021563">
    <property type="entry name" value="RILP_dimer"/>
</dbReference>
<dbReference type="PROSITE" id="PS51777">
    <property type="entry name" value="RH2"/>
    <property type="match status" value="1"/>
</dbReference>
<dbReference type="Pfam" id="PF11461">
    <property type="entry name" value="RILP"/>
    <property type="match status" value="1"/>
</dbReference>
<keyword evidence="1" id="KW-0813">Transport</keyword>
<dbReference type="GO" id="GO:0060271">
    <property type="term" value="P:cilium assembly"/>
    <property type="evidence" value="ECO:0007669"/>
    <property type="project" value="TreeGrafter"/>
</dbReference>
<dbReference type="Proteomes" id="UP000005408">
    <property type="component" value="Unassembled WGS sequence"/>
</dbReference>
<proteinExistence type="predicted"/>
<evidence type="ECO:0000256" key="4">
    <source>
        <dbReference type="SAM" id="MobiDB-lite"/>
    </source>
</evidence>
<dbReference type="Gene3D" id="6.10.230.10">
    <property type="match status" value="1"/>
</dbReference>
<dbReference type="PANTHER" id="PTHR21502">
    <property type="entry name" value="ZINC FINGER PROTEIN DZIP1"/>
    <property type="match status" value="1"/>
</dbReference>
<dbReference type="GO" id="GO:0036064">
    <property type="term" value="C:ciliary basal body"/>
    <property type="evidence" value="ECO:0007669"/>
    <property type="project" value="TreeGrafter"/>
</dbReference>
<reference evidence="7" key="1">
    <citation type="submission" date="2022-08" db="UniProtKB">
        <authorList>
            <consortium name="EnsemblMetazoa"/>
        </authorList>
    </citation>
    <scope>IDENTIFICATION</scope>
    <source>
        <strain evidence="7">05x7-T-G4-1.051#20</strain>
    </source>
</reference>
<feature type="region of interest" description="Disordered" evidence="4">
    <location>
        <begin position="234"/>
        <end position="299"/>
    </location>
</feature>
<keyword evidence="2" id="KW-0653">Protein transport</keyword>
<dbReference type="GO" id="GO:0005737">
    <property type="term" value="C:cytoplasm"/>
    <property type="evidence" value="ECO:0007669"/>
    <property type="project" value="TreeGrafter"/>
</dbReference>
<dbReference type="EnsemblMetazoa" id="G21695.8">
    <property type="protein sequence ID" value="G21695.8:cds"/>
    <property type="gene ID" value="G21695"/>
</dbReference>
<dbReference type="InterPro" id="IPR034743">
    <property type="entry name" value="RH1"/>
</dbReference>
<name>A0A8W8JZ60_MAGGI</name>
<evidence type="ECO:0008006" key="9">
    <source>
        <dbReference type="Google" id="ProtNLM"/>
    </source>
</evidence>
<dbReference type="AlphaFoldDB" id="A0A8W8JZ60"/>
<evidence type="ECO:0000256" key="3">
    <source>
        <dbReference type="ARBA" id="ARBA00023054"/>
    </source>
</evidence>
<dbReference type="GO" id="GO:0051959">
    <property type="term" value="F:dynein light intermediate chain binding"/>
    <property type="evidence" value="ECO:0007669"/>
    <property type="project" value="TreeGrafter"/>
</dbReference>
<dbReference type="GO" id="GO:0015031">
    <property type="term" value="P:protein transport"/>
    <property type="evidence" value="ECO:0007669"/>
    <property type="project" value="UniProtKB-KW"/>
</dbReference>
<evidence type="ECO:0000256" key="2">
    <source>
        <dbReference type="ARBA" id="ARBA00022927"/>
    </source>
</evidence>
<feature type="compositionally biased region" description="Basic and acidic residues" evidence="4">
    <location>
        <begin position="382"/>
        <end position="391"/>
    </location>
</feature>
<dbReference type="InterPro" id="IPR051241">
    <property type="entry name" value="DZIP_RILPL"/>
</dbReference>
<dbReference type="InterPro" id="IPR034744">
    <property type="entry name" value="RH2"/>
</dbReference>
<evidence type="ECO:0000256" key="1">
    <source>
        <dbReference type="ARBA" id="ARBA00022448"/>
    </source>
</evidence>
<organism evidence="7 8">
    <name type="scientific">Magallana gigas</name>
    <name type="common">Pacific oyster</name>
    <name type="synonym">Crassostrea gigas</name>
    <dbReference type="NCBI Taxonomy" id="29159"/>
    <lineage>
        <taxon>Eukaryota</taxon>
        <taxon>Metazoa</taxon>
        <taxon>Spiralia</taxon>
        <taxon>Lophotrochozoa</taxon>
        <taxon>Mollusca</taxon>
        <taxon>Bivalvia</taxon>
        <taxon>Autobranchia</taxon>
        <taxon>Pteriomorphia</taxon>
        <taxon>Ostreida</taxon>
        <taxon>Ostreoidea</taxon>
        <taxon>Ostreidae</taxon>
        <taxon>Magallana</taxon>
    </lineage>
</organism>
<protein>
    <recommendedName>
        <fullName evidence="9">RILP-like protein-like protein</fullName>
    </recommendedName>
</protein>
<dbReference type="GO" id="GO:0031267">
    <property type="term" value="F:small GTPase binding"/>
    <property type="evidence" value="ECO:0007669"/>
    <property type="project" value="TreeGrafter"/>
</dbReference>
<dbReference type="GO" id="GO:0046983">
    <property type="term" value="F:protein dimerization activity"/>
    <property type="evidence" value="ECO:0007669"/>
    <property type="project" value="InterPro"/>
</dbReference>
<feature type="domain" description="RH2" evidence="6">
    <location>
        <begin position="322"/>
        <end position="403"/>
    </location>
</feature>
<feature type="region of interest" description="Disordered" evidence="4">
    <location>
        <begin position="358"/>
        <end position="397"/>
    </location>
</feature>
<dbReference type="PROSITE" id="PS51776">
    <property type="entry name" value="RH1"/>
    <property type="match status" value="1"/>
</dbReference>
<dbReference type="Gene3D" id="1.20.58.1770">
    <property type="match status" value="1"/>
</dbReference>
<feature type="domain" description="RH1" evidence="5">
    <location>
        <begin position="1"/>
        <end position="84"/>
    </location>
</feature>
<dbReference type="Pfam" id="PF09744">
    <property type="entry name" value="RH1"/>
    <property type="match status" value="1"/>
</dbReference>
<dbReference type="SUPFAM" id="SSF161256">
    <property type="entry name" value="RILP dimerisation region"/>
    <property type="match status" value="1"/>
</dbReference>
<evidence type="ECO:0000313" key="8">
    <source>
        <dbReference type="Proteomes" id="UP000005408"/>
    </source>
</evidence>
<accession>A0A8W8JZ60</accession>
<keyword evidence="3" id="KW-0175">Coiled coil</keyword>